<dbReference type="Proteomes" id="UP000218287">
    <property type="component" value="Chromosome"/>
</dbReference>
<dbReference type="EMBL" id="AP018174">
    <property type="protein sequence ID" value="BAY16016.1"/>
    <property type="molecule type" value="Genomic_DNA"/>
</dbReference>
<accession>A0A1Z4GFA0</accession>
<reference evidence="1 2" key="1">
    <citation type="submission" date="2017-06" db="EMBL/GenBank/DDBJ databases">
        <title>Genome sequencing of cyanobaciteial culture collection at National Institute for Environmental Studies (NIES).</title>
        <authorList>
            <person name="Hirose Y."/>
            <person name="Shimura Y."/>
            <person name="Fujisawa T."/>
            <person name="Nakamura Y."/>
            <person name="Kawachi M."/>
        </authorList>
    </citation>
    <scope>NUCLEOTIDE SEQUENCE [LARGE SCALE GENOMIC DNA]</scope>
    <source>
        <strain evidence="1 2">NIES-21</strain>
    </source>
</reference>
<gene>
    <name evidence="1" type="ORF">NIES21_18390</name>
</gene>
<keyword evidence="2" id="KW-1185">Reference proteome</keyword>
<evidence type="ECO:0000313" key="2">
    <source>
        <dbReference type="Proteomes" id="UP000218287"/>
    </source>
</evidence>
<dbReference type="AlphaFoldDB" id="A0A1Z4GFA0"/>
<protein>
    <submittedName>
        <fullName evidence="1">Uncharacterized protein</fullName>
    </submittedName>
</protein>
<name>A0A1Z4GFA0_9CYAN</name>
<organism evidence="1 2">
    <name type="scientific">Anabaenopsis circularis NIES-21</name>
    <dbReference type="NCBI Taxonomy" id="1085406"/>
    <lineage>
        <taxon>Bacteria</taxon>
        <taxon>Bacillati</taxon>
        <taxon>Cyanobacteriota</taxon>
        <taxon>Cyanophyceae</taxon>
        <taxon>Nostocales</taxon>
        <taxon>Nodulariaceae</taxon>
        <taxon>Anabaenopsis</taxon>
    </lineage>
</organism>
<proteinExistence type="predicted"/>
<sequence length="38" mass="4408">MTLNSYDEEALKVNLIVPDEVSRYPQRLKLQAVTVCDR</sequence>
<evidence type="ECO:0000313" key="1">
    <source>
        <dbReference type="EMBL" id="BAY16016.1"/>
    </source>
</evidence>